<dbReference type="InParanoid" id="D7T6Z2"/>
<evidence type="ECO:0008006" key="3">
    <source>
        <dbReference type="Google" id="ProtNLM"/>
    </source>
</evidence>
<dbReference type="HOGENOM" id="CLU_2745248_0_0_1"/>
<accession>D7T6Z2</accession>
<evidence type="ECO:0000313" key="1">
    <source>
        <dbReference type="EMBL" id="CBI26263.3"/>
    </source>
</evidence>
<gene>
    <name evidence="1" type="ordered locus">VIT_05s0020g03560</name>
</gene>
<organism evidence="1 2">
    <name type="scientific">Vitis vinifera</name>
    <name type="common">Grape</name>
    <dbReference type="NCBI Taxonomy" id="29760"/>
    <lineage>
        <taxon>Eukaryota</taxon>
        <taxon>Viridiplantae</taxon>
        <taxon>Streptophyta</taxon>
        <taxon>Embryophyta</taxon>
        <taxon>Tracheophyta</taxon>
        <taxon>Spermatophyta</taxon>
        <taxon>Magnoliopsida</taxon>
        <taxon>eudicotyledons</taxon>
        <taxon>Gunneridae</taxon>
        <taxon>Pentapetalae</taxon>
        <taxon>rosids</taxon>
        <taxon>Vitales</taxon>
        <taxon>Vitaceae</taxon>
        <taxon>Viteae</taxon>
        <taxon>Vitis</taxon>
    </lineage>
</organism>
<dbReference type="PaxDb" id="29760-VIT_05s0020g03560.t01"/>
<dbReference type="AlphaFoldDB" id="D7T6Z2"/>
<keyword evidence="2" id="KW-1185">Reference proteome</keyword>
<reference evidence="2" key="1">
    <citation type="journal article" date="2007" name="Nature">
        <title>The grapevine genome sequence suggests ancestral hexaploidization in major angiosperm phyla.</title>
        <authorList>
            <consortium name="The French-Italian Public Consortium for Grapevine Genome Characterization."/>
            <person name="Jaillon O."/>
            <person name="Aury J.-M."/>
            <person name="Noel B."/>
            <person name="Policriti A."/>
            <person name="Clepet C."/>
            <person name="Casagrande A."/>
            <person name="Choisne N."/>
            <person name="Aubourg S."/>
            <person name="Vitulo N."/>
            <person name="Jubin C."/>
            <person name="Vezzi A."/>
            <person name="Legeai F."/>
            <person name="Hugueney P."/>
            <person name="Dasilva C."/>
            <person name="Horner D."/>
            <person name="Mica E."/>
            <person name="Jublot D."/>
            <person name="Poulain J."/>
            <person name="Bruyere C."/>
            <person name="Billault A."/>
            <person name="Segurens B."/>
            <person name="Gouyvenoux M."/>
            <person name="Ugarte E."/>
            <person name="Cattonaro F."/>
            <person name="Anthouard V."/>
            <person name="Vico V."/>
            <person name="Del Fabbro C."/>
            <person name="Alaux M."/>
            <person name="Di Gaspero G."/>
            <person name="Dumas V."/>
            <person name="Felice N."/>
            <person name="Paillard S."/>
            <person name="Juman I."/>
            <person name="Moroldo M."/>
            <person name="Scalabrin S."/>
            <person name="Canaguier A."/>
            <person name="Le Clainche I."/>
            <person name="Malacrida G."/>
            <person name="Durand E."/>
            <person name="Pesole G."/>
            <person name="Laucou V."/>
            <person name="Chatelet P."/>
            <person name="Merdinoglu D."/>
            <person name="Delledonne M."/>
            <person name="Pezzotti M."/>
            <person name="Lecharny A."/>
            <person name="Scarpelli C."/>
            <person name="Artiguenave F."/>
            <person name="Pe M.E."/>
            <person name="Valle G."/>
            <person name="Morgante M."/>
            <person name="Caboche M."/>
            <person name="Adam-Blondon A.-F."/>
            <person name="Weissenbach J."/>
            <person name="Quetier F."/>
            <person name="Wincker P."/>
        </authorList>
    </citation>
    <scope>NUCLEOTIDE SEQUENCE [LARGE SCALE GENOMIC DNA]</scope>
    <source>
        <strain evidence="2">cv. Pinot noir / PN40024</strain>
    </source>
</reference>
<proteinExistence type="predicted"/>
<evidence type="ECO:0000313" key="2">
    <source>
        <dbReference type="Proteomes" id="UP000009183"/>
    </source>
</evidence>
<dbReference type="Proteomes" id="UP000009183">
    <property type="component" value="Chromosome 5"/>
</dbReference>
<name>D7T6Z2_VITVI</name>
<dbReference type="EMBL" id="FN595749">
    <property type="protein sequence ID" value="CBI26263.3"/>
    <property type="molecule type" value="Genomic_DNA"/>
</dbReference>
<protein>
    <recommendedName>
        <fullName evidence="3">Retrotransposon Copia-like N-terminal domain-containing protein</fullName>
    </recommendedName>
</protein>
<sequence>MFLPSITMSTFEITPSKISVHSDEVNSNEMTGDLQNVRANYKLNEKNYLKWSQFIKTYLKGKGRLNHILET</sequence>